<name>A0A3M8CV97_9BACL</name>
<dbReference type="InterPro" id="IPR012337">
    <property type="entry name" value="RNaseH-like_sf"/>
</dbReference>
<organism evidence="3 4">
    <name type="scientific">Brevibacillus fluminis</name>
    <dbReference type="NCBI Taxonomy" id="511487"/>
    <lineage>
        <taxon>Bacteria</taxon>
        <taxon>Bacillati</taxon>
        <taxon>Bacillota</taxon>
        <taxon>Bacilli</taxon>
        <taxon>Bacillales</taxon>
        <taxon>Paenibacillaceae</taxon>
        <taxon>Brevibacillus</taxon>
    </lineage>
</organism>
<keyword evidence="4" id="KW-1185">Reference proteome</keyword>
<dbReference type="GO" id="GO:0015074">
    <property type="term" value="P:DNA integration"/>
    <property type="evidence" value="ECO:0007669"/>
    <property type="project" value="InterPro"/>
</dbReference>
<dbReference type="Pfam" id="PF09299">
    <property type="entry name" value="Mu-transpos_C"/>
    <property type="match status" value="1"/>
</dbReference>
<dbReference type="InterPro" id="IPR036397">
    <property type="entry name" value="RNaseH_sf"/>
</dbReference>
<comment type="caution">
    <text evidence="3">The sequence shown here is derived from an EMBL/GenBank/DDBJ whole genome shotgun (WGS) entry which is preliminary data.</text>
</comment>
<reference evidence="3 4" key="1">
    <citation type="submission" date="2018-10" db="EMBL/GenBank/DDBJ databases">
        <title>Phylogenomics of Brevibacillus.</title>
        <authorList>
            <person name="Dunlap C."/>
        </authorList>
    </citation>
    <scope>NUCLEOTIDE SEQUENCE [LARGE SCALE GENOMIC DNA]</scope>
    <source>
        <strain evidence="3 4">JCM 15716</strain>
    </source>
</reference>
<feature type="domain" description="Integrase catalytic" evidence="2">
    <location>
        <begin position="267"/>
        <end position="483"/>
    </location>
</feature>
<feature type="compositionally biased region" description="Basic and acidic residues" evidence="1">
    <location>
        <begin position="644"/>
        <end position="667"/>
    </location>
</feature>
<dbReference type="InterPro" id="IPR001584">
    <property type="entry name" value="Integrase_cat-core"/>
</dbReference>
<dbReference type="Proteomes" id="UP000271031">
    <property type="component" value="Unassembled WGS sequence"/>
</dbReference>
<proteinExistence type="predicted"/>
<dbReference type="OrthoDB" id="501284at2"/>
<evidence type="ECO:0000313" key="3">
    <source>
        <dbReference type="EMBL" id="RNB79752.1"/>
    </source>
</evidence>
<evidence type="ECO:0000256" key="1">
    <source>
        <dbReference type="SAM" id="MobiDB-lite"/>
    </source>
</evidence>
<dbReference type="InterPro" id="IPR015378">
    <property type="entry name" value="Transposase-like_Mu_C"/>
</dbReference>
<gene>
    <name evidence="3" type="ORF">EDM56_28485</name>
</gene>
<dbReference type="PROSITE" id="PS50994">
    <property type="entry name" value="INTEGRASE"/>
    <property type="match status" value="1"/>
</dbReference>
<dbReference type="AlphaFoldDB" id="A0A3M8CV97"/>
<dbReference type="GO" id="GO:0003676">
    <property type="term" value="F:nucleic acid binding"/>
    <property type="evidence" value="ECO:0007669"/>
    <property type="project" value="InterPro"/>
</dbReference>
<accession>A0A3M8CV97</accession>
<dbReference type="Gene3D" id="3.30.420.10">
    <property type="entry name" value="Ribonuclease H-like superfamily/Ribonuclease H"/>
    <property type="match status" value="1"/>
</dbReference>
<dbReference type="EMBL" id="RHHQ01000027">
    <property type="protein sequence ID" value="RNB79752.1"/>
    <property type="molecule type" value="Genomic_DNA"/>
</dbReference>
<dbReference type="RefSeq" id="WP_122921329.1">
    <property type="nucleotide sequence ID" value="NZ_RHHQ01000027.1"/>
</dbReference>
<protein>
    <submittedName>
        <fullName evidence="3">Transposase</fullName>
    </submittedName>
</protein>
<sequence>MHPKLAVNMIIVRRTHEDVLCKERILYIDTNTDTMYLIDIDMRLAFPYQRKVSDVLNELQCGICVVQDNDPKAIVISEADIPQLYKDKRDNAWGLIKAAVKDEPDIYIEDSRGKIIKILMKQNKISKVTLYKYFRKYWQRGKSPNSLLPNYQNCGVRERTLVGKKTGRPSRFREKIGDGANVTEEMKKIFRIAVARFYMNKTKNSLSYTYTQMLKEYFYDEETIPTLRQFRYWFNKEIKRKDKIIAREGKKKYNLGSRPVLSNSHEQLIGPGSVYQIDATIADVYIVSRYNRTQTIGRPTLYFVVDVFSRMITGVYVGLENPSWNAAMMALANAFSNKVEFCKQLGIDITEDMWNAQYLPDTIVADRGEMLSGFADTLANSLQIRVVNTPAYRPDLKGIVERTIRTVQELLKPFLAGYVHKDAGERGVTDYRKEAKLDLYQFTRMVIYAVLYLNNDKEMKKYPLSKEMIADGVEPLPRQIWEWGLQNRSGSLRACSEELVKLNLMPRGKATITFQGIIFKGKSYSCQEGIEEGWFERANKNSWREEVAYDPRNAKNIYLIRNNGRDFITCSLLPKEKEHFEMTFDEILHLNECLELNSQLRKNAQLQHKIDFFKRMEEIRDEAESESPKEKVKTKNIKAFRKVDKEKNREKEALHLNRQKTESEKKGGVLKADNVTSIKDETEVSVMDLIRSKQKENWSFD</sequence>
<evidence type="ECO:0000313" key="4">
    <source>
        <dbReference type="Proteomes" id="UP000271031"/>
    </source>
</evidence>
<feature type="region of interest" description="Disordered" evidence="1">
    <location>
        <begin position="644"/>
        <end position="668"/>
    </location>
</feature>
<dbReference type="SUPFAM" id="SSF53098">
    <property type="entry name" value="Ribonuclease H-like"/>
    <property type="match status" value="1"/>
</dbReference>
<evidence type="ECO:0000259" key="2">
    <source>
        <dbReference type="PROSITE" id="PS50994"/>
    </source>
</evidence>